<dbReference type="Proteomes" id="UP001199916">
    <property type="component" value="Unassembled WGS sequence"/>
</dbReference>
<evidence type="ECO:0000313" key="1">
    <source>
        <dbReference type="EMBL" id="MCE5171793.1"/>
    </source>
</evidence>
<evidence type="ECO:0000313" key="2">
    <source>
        <dbReference type="Proteomes" id="UP001199916"/>
    </source>
</evidence>
<accession>A0ABS8YIQ7</accession>
<gene>
    <name evidence="1" type="ORF">LQV63_21165</name>
</gene>
<reference evidence="1 2" key="1">
    <citation type="submission" date="2021-11" db="EMBL/GenBank/DDBJ databases">
        <title>Draft genome sequence of Paenibacillus profundus YoMME, a new Gram-positive bacteria with exoelectrogenic properties.</title>
        <authorList>
            <person name="Hubenova Y."/>
            <person name="Hubenova E."/>
            <person name="Manasiev Y."/>
            <person name="Peykov S."/>
            <person name="Mitov M."/>
        </authorList>
    </citation>
    <scope>NUCLEOTIDE SEQUENCE [LARGE SCALE GENOMIC DNA]</scope>
    <source>
        <strain evidence="1 2">YoMME</strain>
    </source>
</reference>
<protein>
    <submittedName>
        <fullName evidence="1">DUF4380 domain-containing protein</fullName>
    </submittedName>
</protein>
<comment type="caution">
    <text evidence="1">The sequence shown here is derived from an EMBL/GenBank/DDBJ whole genome shotgun (WGS) entry which is preliminary data.</text>
</comment>
<organism evidence="1 2">
    <name type="scientific">Paenibacillus profundus</name>
    <dbReference type="NCBI Taxonomy" id="1173085"/>
    <lineage>
        <taxon>Bacteria</taxon>
        <taxon>Bacillati</taxon>
        <taxon>Bacillota</taxon>
        <taxon>Bacilli</taxon>
        <taxon>Bacillales</taxon>
        <taxon>Paenibacillaceae</taxon>
        <taxon>Paenibacillus</taxon>
    </lineage>
</organism>
<dbReference type="RefSeq" id="WP_233698158.1">
    <property type="nucleotide sequence ID" value="NZ_JAJNBZ010000020.1"/>
</dbReference>
<sequence>MNHISVNKIQHERFGESLKLENGTYCMIVPLTYGIRIMHLSLADGENVFFEDIEGSVRQEGPEFHAMGSDGWLLRGGHRLWASPEAYPRTYAPDDKPIEYVLTESGVKFISPIEPWTHISKEIELLLSDEEITIRHVITNKGPWPIELAPWAISVMAPGGIAVAPQTKRETGFLPNRSISLWPYAKMNDERVTWGEELITVRQSSEFQQAFKFGMHNEEGWAAYIRSGVAFEKRYEPQQDVHYPDFGSSFELYTNAHMLELETLGPLVTIQPEQTASHTEYWRLTACQDADDYIRLRSAAQ</sequence>
<dbReference type="EMBL" id="JAJNBZ010000020">
    <property type="protein sequence ID" value="MCE5171793.1"/>
    <property type="molecule type" value="Genomic_DNA"/>
</dbReference>
<name>A0ABS8YIQ7_9BACL</name>
<proteinExistence type="predicted"/>
<keyword evidence="2" id="KW-1185">Reference proteome</keyword>